<evidence type="ECO:0000313" key="2">
    <source>
        <dbReference type="Proteomes" id="UP001187192"/>
    </source>
</evidence>
<reference evidence="1" key="1">
    <citation type="submission" date="2023-07" db="EMBL/GenBank/DDBJ databases">
        <title>draft genome sequence of fig (Ficus carica).</title>
        <authorList>
            <person name="Takahashi T."/>
            <person name="Nishimura K."/>
        </authorList>
    </citation>
    <scope>NUCLEOTIDE SEQUENCE</scope>
</reference>
<organism evidence="1 2">
    <name type="scientific">Ficus carica</name>
    <name type="common">Common fig</name>
    <dbReference type="NCBI Taxonomy" id="3494"/>
    <lineage>
        <taxon>Eukaryota</taxon>
        <taxon>Viridiplantae</taxon>
        <taxon>Streptophyta</taxon>
        <taxon>Embryophyta</taxon>
        <taxon>Tracheophyta</taxon>
        <taxon>Spermatophyta</taxon>
        <taxon>Magnoliopsida</taxon>
        <taxon>eudicotyledons</taxon>
        <taxon>Gunneridae</taxon>
        <taxon>Pentapetalae</taxon>
        <taxon>rosids</taxon>
        <taxon>fabids</taxon>
        <taxon>Rosales</taxon>
        <taxon>Moraceae</taxon>
        <taxon>Ficeae</taxon>
        <taxon>Ficus</taxon>
    </lineage>
</organism>
<protein>
    <submittedName>
        <fullName evidence="1">Uncharacterized protein</fullName>
    </submittedName>
</protein>
<dbReference type="Proteomes" id="UP001187192">
    <property type="component" value="Unassembled WGS sequence"/>
</dbReference>
<keyword evidence="2" id="KW-1185">Reference proteome</keyword>
<dbReference type="AlphaFoldDB" id="A0AA88DV63"/>
<dbReference type="EMBL" id="BTGU01000094">
    <property type="protein sequence ID" value="GMN59999.1"/>
    <property type="molecule type" value="Genomic_DNA"/>
</dbReference>
<gene>
    <name evidence="1" type="ORF">TIFTF001_029090</name>
</gene>
<comment type="caution">
    <text evidence="1">The sequence shown here is derived from an EMBL/GenBank/DDBJ whole genome shotgun (WGS) entry which is preliminary data.</text>
</comment>
<name>A0AA88DV63_FICCA</name>
<proteinExistence type="predicted"/>
<evidence type="ECO:0000313" key="1">
    <source>
        <dbReference type="EMBL" id="GMN59999.1"/>
    </source>
</evidence>
<sequence>MRSSPNPLRLGIGPHDPVGLSLRGTTHAQPRLCMHAKLCTLAPVLRSASRQMPAGLASSHHWLTR</sequence>
<accession>A0AA88DV63</accession>